<reference evidence="7" key="1">
    <citation type="submission" date="2025-08" db="UniProtKB">
        <authorList>
            <consortium name="RefSeq"/>
        </authorList>
    </citation>
    <scope>IDENTIFICATION</scope>
</reference>
<dbReference type="RefSeq" id="XP_011503887.1">
    <property type="nucleotide sequence ID" value="XM_011505585.1"/>
</dbReference>
<dbReference type="GeneID" id="105366968"/>
<keyword evidence="4" id="KW-0812">Transmembrane</keyword>
<dbReference type="GO" id="GO:0000139">
    <property type="term" value="C:Golgi membrane"/>
    <property type="evidence" value="ECO:0007669"/>
    <property type="project" value="TreeGrafter"/>
</dbReference>
<organism evidence="6 7">
    <name type="scientific">Ceratosolen solmsi marchali</name>
    <dbReference type="NCBI Taxonomy" id="326594"/>
    <lineage>
        <taxon>Eukaryota</taxon>
        <taxon>Metazoa</taxon>
        <taxon>Ecdysozoa</taxon>
        <taxon>Arthropoda</taxon>
        <taxon>Hexapoda</taxon>
        <taxon>Insecta</taxon>
        <taxon>Pterygota</taxon>
        <taxon>Neoptera</taxon>
        <taxon>Endopterygota</taxon>
        <taxon>Hymenoptera</taxon>
        <taxon>Apocrita</taxon>
        <taxon>Proctotrupomorpha</taxon>
        <taxon>Chalcidoidea</taxon>
        <taxon>Agaonidae</taxon>
        <taxon>Agaoninae</taxon>
        <taxon>Ceratosolen</taxon>
    </lineage>
</organism>
<evidence type="ECO:0000313" key="7">
    <source>
        <dbReference type="RefSeq" id="XP_011503887.1"/>
    </source>
</evidence>
<dbReference type="PANTHER" id="PTHR22746:SF10">
    <property type="entry name" value="GUANINE NUCLEOTIDE EXCHANGE FACTOR SUBUNIT RIC1"/>
    <property type="match status" value="1"/>
</dbReference>
<dbReference type="Pfam" id="PF25440">
    <property type="entry name" value="Beta-prop_RIC1_2nd"/>
    <property type="match status" value="1"/>
</dbReference>
<dbReference type="InterPro" id="IPR040096">
    <property type="entry name" value="Ric1"/>
</dbReference>
<evidence type="ECO:0000259" key="5">
    <source>
        <dbReference type="Pfam" id="PF07064"/>
    </source>
</evidence>
<dbReference type="CTD" id="40456"/>
<feature type="transmembrane region" description="Helical" evidence="4">
    <location>
        <begin position="973"/>
        <end position="994"/>
    </location>
</feature>
<keyword evidence="6" id="KW-1185">Reference proteome</keyword>
<dbReference type="GO" id="GO:0006886">
    <property type="term" value="P:intracellular protein transport"/>
    <property type="evidence" value="ECO:0007669"/>
    <property type="project" value="InterPro"/>
</dbReference>
<dbReference type="InterPro" id="IPR009771">
    <property type="entry name" value="RIC1_C"/>
</dbReference>
<dbReference type="KEGG" id="csol:105366968"/>
<dbReference type="Pfam" id="PF07064">
    <property type="entry name" value="RIC1"/>
    <property type="match status" value="1"/>
</dbReference>
<comment type="subcellular location">
    <subcellularLocation>
        <location evidence="1">Membrane</location>
    </subcellularLocation>
</comment>
<dbReference type="GO" id="GO:0034066">
    <property type="term" value="C:Ric1-Rgp1 guanyl-nucleotide exchange factor complex"/>
    <property type="evidence" value="ECO:0007669"/>
    <property type="project" value="InterPro"/>
</dbReference>
<keyword evidence="4" id="KW-1133">Transmembrane helix</keyword>
<dbReference type="PANTHER" id="PTHR22746">
    <property type="entry name" value="RAB6A-GEF COMPLEX PARTNER PROTEIN 1"/>
    <property type="match status" value="1"/>
</dbReference>
<dbReference type="GO" id="GO:0005829">
    <property type="term" value="C:cytosol"/>
    <property type="evidence" value="ECO:0007669"/>
    <property type="project" value="TreeGrafter"/>
</dbReference>
<dbReference type="Proteomes" id="UP000695007">
    <property type="component" value="Unplaced"/>
</dbReference>
<keyword evidence="2 4" id="KW-0472">Membrane</keyword>
<evidence type="ECO:0000256" key="2">
    <source>
        <dbReference type="ARBA" id="ARBA00023136"/>
    </source>
</evidence>
<evidence type="ECO:0000256" key="1">
    <source>
        <dbReference type="ARBA" id="ARBA00004370"/>
    </source>
</evidence>
<evidence type="ECO:0000256" key="4">
    <source>
        <dbReference type="SAM" id="Phobius"/>
    </source>
</evidence>
<accession>A0AAJ6YTA1</accession>
<name>A0AAJ6YTA1_9HYME</name>
<gene>
    <name evidence="7" type="primary">LOC105366968</name>
</gene>
<protein>
    <recommendedName>
        <fullName evidence="3">Protein RIC1 homolog</fullName>
    </recommendedName>
</protein>
<feature type="domain" description="RIC1 C-terminal alpha solenoid region" evidence="5">
    <location>
        <begin position="502"/>
        <end position="666"/>
    </location>
</feature>
<dbReference type="AlphaFoldDB" id="A0AAJ6YTA1"/>
<sequence>MELQCLNEITISRWFKPEESSTVELQMDRFKHNGDTYPEHQTQLTAHPEDLTPNNSRITLYGGQAQHGHQLQTLGQCNLLTEMTNAIKKLAQMFVACLKGKRPLANQLTHTEIDLARTQWIRLTKNIFLCQELRAMQTTGLPSSHAFFRLTAYIDAHGIIRSHNGHIYLQGTKQWLIVPIPNAYTSSNWPIRFTAIDEEGESIAVAGKTGLAHYSMLSRKWKLFGNEYQERDFVVTGGLLWYHGYLITSSYSIPENEDELRLYPRNVRLDNNYVKSIKMTSQILLLNIFKNLLLVFCANSQIRIYNMILSEETEYNWIELVMIQTIDISNLCAHPACVVNASLTLIRTEISKTNTYPETLLLNISGKLLMIQRDHWLESTDILFTCASPTILASSVENLWVSTESIKNKPHLMETVWLFCGTYGMRVWLPLFPKTHQDKIHTFMSKRIMLPFQLKIYPLTILFDDAILLGAENDTVLYTSDTSSPILLPFSILELTSQVYLHQIIRQLIHRNLGYHAWEIARSCSSLPYFSHSLELLLHEVLEEEATSKEPIPDALLPSVIEFIKEFPGYWAQAVVQCARKTEIALWPYLFSVVGPPKKLLQTSLNNQELDTAASYLLILQNLEASSISKQYATLLLDAALEQGRWDLSKDLVRFLRAIDPNDVDSLKTSTTVISKKSQNSTFSSQEDDLTLVLGTMQVSRNRSYSTTATPKLNSDSFNKDTLISSLVVDKNKNIYFNRKKSVPMICKNDKSGNSNSSAEDFFIDVILQRHARKLLTSQRLLDLGCFAAQLDFELVIWMIRERERAGKVDNYITALKAVHDQFGYPYPLLTLHDFIKLKTSAKNIQQQVDLIIHDDFQKNINDEVCDIEHIDSKYQSFPIDKDIYTYSTSNMNNINIPYSQSLIFENNKTRSANDSSSIICDFNTLIWEDDTLTTMENHIARTCASSNSIQTTDVSSYFFNEYGSRAEVQLRYLLQVFLEAGCLGWAVIIAIVLRDIAAVNRAIRAASVSTQTTESIINLKEGLTQLINWSYSEWI</sequence>
<proteinExistence type="predicted"/>
<dbReference type="GO" id="GO:0042147">
    <property type="term" value="P:retrograde transport, endosome to Golgi"/>
    <property type="evidence" value="ECO:0007669"/>
    <property type="project" value="TreeGrafter"/>
</dbReference>
<evidence type="ECO:0000313" key="6">
    <source>
        <dbReference type="Proteomes" id="UP000695007"/>
    </source>
</evidence>
<evidence type="ECO:0000256" key="3">
    <source>
        <dbReference type="ARBA" id="ARBA00029879"/>
    </source>
</evidence>